<dbReference type="HOGENOM" id="CLU_001251_6_1_1"/>
<evidence type="ECO:0008006" key="8">
    <source>
        <dbReference type="Google" id="ProtNLM"/>
    </source>
</evidence>
<dbReference type="Pfam" id="PF00610">
    <property type="entry name" value="DEP"/>
    <property type="match status" value="1"/>
</dbReference>
<reference evidence="6" key="2">
    <citation type="submission" date="2014-02" db="EMBL/GenBank/DDBJ databases">
        <title>Complete DNA sequence of /Kuraishia capsulata/ illustrates novel genomic features among budding yeasts (/Saccharomycotina/).</title>
        <authorList>
            <person name="Morales L."/>
            <person name="Noel B."/>
            <person name="Porcel B."/>
            <person name="Marcet-Houben M."/>
            <person name="Hullo M-F."/>
            <person name="Sacerdot C."/>
            <person name="Tekaia F."/>
            <person name="Leh-Louis V."/>
            <person name="Despons L."/>
            <person name="Khanna V."/>
            <person name="Aury J-M."/>
            <person name="Barbe V."/>
            <person name="Couloux A."/>
            <person name="Labadie K."/>
            <person name="Pelletier E."/>
            <person name="Souciet J-L."/>
            <person name="Boekhout T."/>
            <person name="Gabaldon T."/>
            <person name="Wincker P."/>
            <person name="Dujon B."/>
        </authorList>
    </citation>
    <scope>NUCLEOTIDE SEQUENCE</scope>
    <source>
        <strain evidence="6">CBS 1993</strain>
    </source>
</reference>
<feature type="compositionally biased region" description="Polar residues" evidence="3">
    <location>
        <begin position="346"/>
        <end position="362"/>
    </location>
</feature>
<dbReference type="InterPro" id="IPR036388">
    <property type="entry name" value="WH-like_DNA-bd_sf"/>
</dbReference>
<dbReference type="Pfam" id="PF00780">
    <property type="entry name" value="CNH"/>
    <property type="match status" value="1"/>
</dbReference>
<dbReference type="STRING" id="1382522.W6MH55"/>
<reference evidence="6" key="1">
    <citation type="submission" date="2013-12" db="EMBL/GenBank/DDBJ databases">
        <authorList>
            <person name="Genoscope - CEA"/>
        </authorList>
    </citation>
    <scope>NUCLEOTIDE SEQUENCE</scope>
    <source>
        <strain evidence="6">CBS 1993</strain>
    </source>
</reference>
<dbReference type="RefSeq" id="XP_022456988.1">
    <property type="nucleotide sequence ID" value="XM_022605528.1"/>
</dbReference>
<dbReference type="Gene3D" id="1.10.10.10">
    <property type="entry name" value="Winged helix-like DNA-binding domain superfamily/Winged helix DNA-binding domain"/>
    <property type="match status" value="1"/>
</dbReference>
<dbReference type="GO" id="GO:0005085">
    <property type="term" value="F:guanyl-nucleotide exchange factor activity"/>
    <property type="evidence" value="ECO:0007669"/>
    <property type="project" value="UniProtKB-KW"/>
</dbReference>
<dbReference type="EMBL" id="HG793125">
    <property type="protein sequence ID" value="CDK24973.1"/>
    <property type="molecule type" value="Genomic_DNA"/>
</dbReference>
<feature type="compositionally biased region" description="Polar residues" evidence="3">
    <location>
        <begin position="203"/>
        <end position="216"/>
    </location>
</feature>
<dbReference type="SUPFAM" id="SSF50978">
    <property type="entry name" value="WD40 repeat-like"/>
    <property type="match status" value="1"/>
</dbReference>
<feature type="compositionally biased region" description="Low complexity" evidence="3">
    <location>
        <begin position="133"/>
        <end position="152"/>
    </location>
</feature>
<dbReference type="InterPro" id="IPR035899">
    <property type="entry name" value="DBL_dom_sf"/>
</dbReference>
<dbReference type="Pfam" id="PF15405">
    <property type="entry name" value="PH_5"/>
    <property type="match status" value="1"/>
</dbReference>
<gene>
    <name evidence="6" type="ORF">KUCA_T00000940001</name>
</gene>
<dbReference type="CDD" id="cd04435">
    <property type="entry name" value="DEP_fRom2"/>
    <property type="match status" value="1"/>
</dbReference>
<evidence type="ECO:0000256" key="2">
    <source>
        <dbReference type="ARBA" id="ARBA00022658"/>
    </source>
</evidence>
<dbReference type="InterPro" id="IPR036322">
    <property type="entry name" value="WD40_repeat_dom_sf"/>
</dbReference>
<dbReference type="CDD" id="cd00160">
    <property type="entry name" value="RhoGEF"/>
    <property type="match status" value="1"/>
</dbReference>
<keyword evidence="1" id="KW-0597">Phosphoprotein</keyword>
<feature type="region of interest" description="Disordered" evidence="3">
    <location>
        <begin position="545"/>
        <end position="567"/>
    </location>
</feature>
<dbReference type="SUPFAM" id="SSF46785">
    <property type="entry name" value="Winged helix' DNA-binding domain"/>
    <property type="match status" value="1"/>
</dbReference>
<dbReference type="SMART" id="SM00049">
    <property type="entry name" value="DEP"/>
    <property type="match status" value="1"/>
</dbReference>
<dbReference type="InterPro" id="IPR011993">
    <property type="entry name" value="PH-like_dom_sf"/>
</dbReference>
<evidence type="ECO:0000259" key="4">
    <source>
        <dbReference type="PROSITE" id="PS50010"/>
    </source>
</evidence>
<feature type="compositionally biased region" description="Polar residues" evidence="3">
    <location>
        <begin position="550"/>
        <end position="562"/>
    </location>
</feature>
<dbReference type="Pfam" id="PF00621">
    <property type="entry name" value="RhoGEF"/>
    <property type="match status" value="1"/>
</dbReference>
<keyword evidence="2" id="KW-0344">Guanine-nucleotide releasing factor</keyword>
<feature type="region of interest" description="Disordered" evidence="3">
    <location>
        <begin position="83"/>
        <end position="437"/>
    </location>
</feature>
<evidence type="ECO:0000256" key="1">
    <source>
        <dbReference type="ARBA" id="ARBA00022553"/>
    </source>
</evidence>
<feature type="compositionally biased region" description="Low complexity" evidence="3">
    <location>
        <begin position="301"/>
        <end position="313"/>
    </location>
</feature>
<evidence type="ECO:0000313" key="7">
    <source>
        <dbReference type="Proteomes" id="UP000019384"/>
    </source>
</evidence>
<dbReference type="Gene3D" id="2.30.29.30">
    <property type="entry name" value="Pleckstrin-homology domain (PH domain)/Phosphotyrosine-binding domain (PTB)"/>
    <property type="match status" value="1"/>
</dbReference>
<dbReference type="InterPro" id="IPR052233">
    <property type="entry name" value="Rho-type_GEFs"/>
</dbReference>
<dbReference type="Proteomes" id="UP000019384">
    <property type="component" value="Unassembled WGS sequence"/>
</dbReference>
<dbReference type="InterPro" id="IPR036390">
    <property type="entry name" value="WH_DNA-bd_sf"/>
</dbReference>
<dbReference type="PROSITE" id="PS50010">
    <property type="entry name" value="DH_2"/>
    <property type="match status" value="1"/>
</dbReference>
<feature type="compositionally biased region" description="Low complexity" evidence="3">
    <location>
        <begin position="163"/>
        <end position="200"/>
    </location>
</feature>
<feature type="compositionally biased region" description="Basic residues" evidence="3">
    <location>
        <begin position="57"/>
        <end position="66"/>
    </location>
</feature>
<name>W6MH55_9ASCO</name>
<dbReference type="GeneID" id="34518376"/>
<feature type="region of interest" description="Disordered" evidence="3">
    <location>
        <begin position="1"/>
        <end position="71"/>
    </location>
</feature>
<proteinExistence type="predicted"/>
<dbReference type="PANTHER" id="PTHR46572">
    <property type="entry name" value="RHO1 GDP-GTP EXCHANGE PROTEIN 1-RELATED"/>
    <property type="match status" value="1"/>
</dbReference>
<sequence>MAQQYYDRTDHNSQYGSRMPPTIAEIDSRPSSALSQRSAQSQISQNSYQKRPIQNLHPHHHPHHQQHPGLPQQVPVQQVYGQGYANTGSHSSLEPLPRNVSSHRQPDAPPQQYDPRYAHIPPPPPPQSQFHAQPISQNQHQQQHPYRTQQTQGYRQDGYAQRHPQQYLPQEHQQVHQQVPQQMPQQVSHQAPQQYSQQRHAPQPQQRSVSQPAAYSQQHHHHHQHQQQPQQQPRFQNDPPILQPSIIEQRTMDPSRTVLPVTIPPPKARSEPTRTQTLPALNTKRTDAVPQRLPQETTPKGSPVSNSSGSWSPMRQSLNFFGRSGRSVSSGALLSDNGNGAKPAGNFSQGVDNSRRTMSMRSLTGDKNKSKPATTLSGRVIPQKNDTITSVYHEGSLPNQQLSNRSKSYTSLTNPHRSSSTSTLRHTDRSVSQTSLASRTIVTVSSRKPSVYPALLSKVAKAFFEKIELGSNLKNGLEYRDSFTGTQAVDVISHIIRTSDRSLAMLLGRALDAQHFFHDVTYEHRLRDSQNEVYQFGESIFNPYGERQEQQNGPDQQISPNPQEEEDVKAVDTGVNGVFTLLTECYSATCTRNQLCYSIACPRRLEQQARLNMKPQGGLRRSESKLSLSGDDEKKHLWSLNVPKQVLESVDKREIQRQECIFETIYSERDFIKDLEYLRDFWIRPLSESRIIKEQEREKFIRSVFSGINEIWAVNSRLADALTRRQQRQPIVEQVGDIFLEFIPKFEPFVKYGAGQVFGKYEFDRQKKTNALFARFVEETGNLPESRRLDLSSYLSKPTSRPARYPLLLKSIRDATDPSNPDYEKLGKAIDMLQGILNRINQETGKASDRLNILLLKQKLIFRPGELVDLKLADENRRLLFQCVLKKKSYQDKENQGEVNVYLFDHALIFARVKIMNKKEVYRVYQRPIPIPLLFVSLSEEMGSMRHMKRSPSTGSLYVCSQTTSSASYSHSSTTTLSHSASLSTLTNTNSARFPLTFSYLGRNGYEFTLYARQSVQRTLLEKVEQQHKKLIKDNDIFTLTRLSSSFFDYSNRINCAVPFDGGRRLLYGTDSGIYISNIRKNKDKSRIVSRPVKVIAKTNIMQLEVLEEYQLLLALCDKKLHYWPLEILNDDGSSSSSSGGNGASLVSSTSSASSITQVLPPNPIYDPNKNAKLGKEMMSHVSFFKSGVCSGRMLICVARNGSQHLIKIFEPMDPITSKKMNKRKFKNEVKDLTFSSEPVSVSFLKTKLCIGCTKGFEIVQLETGVQESLLDQADTSLDFCIGKEGLKPLRIDRVNNNFLLSYSNFSFYVNKNGWRARPNFLVNWENVPSQFAMWYPSLLSFDSQFIEVRNVETGELTRCIAGENIRFLHSSSQEILFVWENEQGYDTVVSLDFWDKSVPKVQKDQES</sequence>
<dbReference type="InterPro" id="IPR001180">
    <property type="entry name" value="CNH_dom"/>
</dbReference>
<evidence type="ECO:0000256" key="3">
    <source>
        <dbReference type="SAM" id="MobiDB-lite"/>
    </source>
</evidence>
<dbReference type="SMART" id="SM00036">
    <property type="entry name" value="CNH"/>
    <property type="match status" value="1"/>
</dbReference>
<feature type="domain" description="CNH" evidence="5">
    <location>
        <begin position="1051"/>
        <end position="1376"/>
    </location>
</feature>
<dbReference type="PROSITE" id="PS50219">
    <property type="entry name" value="CNH"/>
    <property type="match status" value="1"/>
</dbReference>
<accession>W6MH55</accession>
<feature type="compositionally biased region" description="Polar residues" evidence="3">
    <location>
        <begin position="397"/>
        <end position="416"/>
    </location>
</feature>
<feature type="compositionally biased region" description="Low complexity" evidence="3">
    <location>
        <begin position="29"/>
        <end position="47"/>
    </location>
</feature>
<evidence type="ECO:0000313" key="6">
    <source>
        <dbReference type="EMBL" id="CDK24973.1"/>
    </source>
</evidence>
<dbReference type="Gene3D" id="1.20.900.10">
    <property type="entry name" value="Dbl homology (DH) domain"/>
    <property type="match status" value="1"/>
</dbReference>
<dbReference type="PANTHER" id="PTHR46572:SF2">
    <property type="entry name" value="RHO1 GDP-GTP EXCHANGE PROTEIN 1-RELATED"/>
    <property type="match status" value="1"/>
</dbReference>
<dbReference type="InterPro" id="IPR000219">
    <property type="entry name" value="DH_dom"/>
</dbReference>
<protein>
    <recommendedName>
        <fullName evidence="8">DH domain-containing protein</fullName>
    </recommendedName>
</protein>
<dbReference type="SMART" id="SM00325">
    <property type="entry name" value="RhoGEF"/>
    <property type="match status" value="1"/>
</dbReference>
<organism evidence="6 7">
    <name type="scientific">Kuraishia capsulata CBS 1993</name>
    <dbReference type="NCBI Taxonomy" id="1382522"/>
    <lineage>
        <taxon>Eukaryota</taxon>
        <taxon>Fungi</taxon>
        <taxon>Dikarya</taxon>
        <taxon>Ascomycota</taxon>
        <taxon>Saccharomycotina</taxon>
        <taxon>Pichiomycetes</taxon>
        <taxon>Pichiales</taxon>
        <taxon>Pichiaceae</taxon>
        <taxon>Kuraishia</taxon>
    </lineage>
</organism>
<feature type="domain" description="DH" evidence="4">
    <location>
        <begin position="656"/>
        <end position="843"/>
    </location>
</feature>
<dbReference type="OrthoDB" id="2272012at2759"/>
<dbReference type="GO" id="GO:0035556">
    <property type="term" value="P:intracellular signal transduction"/>
    <property type="evidence" value="ECO:0007669"/>
    <property type="project" value="InterPro"/>
</dbReference>
<dbReference type="InterPro" id="IPR041675">
    <property type="entry name" value="PH_5"/>
</dbReference>
<dbReference type="SUPFAM" id="SSF48065">
    <property type="entry name" value="DBL homology domain (DH-domain)"/>
    <property type="match status" value="1"/>
</dbReference>
<evidence type="ECO:0000259" key="5">
    <source>
        <dbReference type="PROSITE" id="PS50219"/>
    </source>
</evidence>
<dbReference type="InterPro" id="IPR000591">
    <property type="entry name" value="DEP_dom"/>
</dbReference>
<keyword evidence="7" id="KW-1185">Reference proteome</keyword>
<feature type="compositionally biased region" description="Low complexity" evidence="3">
    <location>
        <begin position="322"/>
        <end position="335"/>
    </location>
</feature>